<accession>A0A1F2UH67</accession>
<feature type="transmembrane region" description="Helical" evidence="6">
    <location>
        <begin position="230"/>
        <end position="251"/>
    </location>
</feature>
<dbReference type="GO" id="GO:0016491">
    <property type="term" value="F:oxidoreductase activity"/>
    <property type="evidence" value="ECO:0007669"/>
    <property type="project" value="UniProtKB-KW"/>
</dbReference>
<dbReference type="AlphaFoldDB" id="A0A1F2UH67"/>
<dbReference type="GO" id="GO:0005886">
    <property type="term" value="C:plasma membrane"/>
    <property type="evidence" value="ECO:0007669"/>
    <property type="project" value="TreeGrafter"/>
</dbReference>
<evidence type="ECO:0000256" key="2">
    <source>
        <dbReference type="ARBA" id="ARBA00022723"/>
    </source>
</evidence>
<keyword evidence="6" id="KW-0472">Membrane</keyword>
<dbReference type="PANTHER" id="PTHR43255">
    <property type="entry name" value="IRON-SULFUR-BINDING OXIDOREDUCTASE FADF-RELATED-RELATED"/>
    <property type="match status" value="1"/>
</dbReference>
<protein>
    <recommendedName>
        <fullName evidence="7">4Fe-4S ferredoxin-type domain-containing protein</fullName>
    </recommendedName>
</protein>
<evidence type="ECO:0000256" key="1">
    <source>
        <dbReference type="ARBA" id="ARBA00022485"/>
    </source>
</evidence>
<evidence type="ECO:0000313" key="8">
    <source>
        <dbReference type="EMBL" id="OFW32360.1"/>
    </source>
</evidence>
<dbReference type="PROSITE" id="PS51379">
    <property type="entry name" value="4FE4S_FER_2"/>
    <property type="match status" value="1"/>
</dbReference>
<keyword evidence="3" id="KW-0560">Oxidoreductase</keyword>
<dbReference type="Proteomes" id="UP000178086">
    <property type="component" value="Unassembled WGS sequence"/>
</dbReference>
<dbReference type="NCBIfam" id="NF038018">
    <property type="entry name" value="qmoC"/>
    <property type="match status" value="1"/>
</dbReference>
<dbReference type="Pfam" id="PF13183">
    <property type="entry name" value="Fer4_8"/>
    <property type="match status" value="1"/>
</dbReference>
<comment type="caution">
    <text evidence="8">The sequence shown here is derived from an EMBL/GenBank/DDBJ whole genome shotgun (WGS) entry which is preliminary data.</text>
</comment>
<dbReference type="Gene3D" id="1.10.1060.10">
    <property type="entry name" value="Alpha-helical ferredoxin"/>
    <property type="match status" value="1"/>
</dbReference>
<evidence type="ECO:0000256" key="6">
    <source>
        <dbReference type="SAM" id="Phobius"/>
    </source>
</evidence>
<dbReference type="PANTHER" id="PTHR43255:SF1">
    <property type="entry name" value="IRON-SULFUR-BINDING OXIDOREDUCTASE FADF-RELATED"/>
    <property type="match status" value="1"/>
</dbReference>
<name>A0A1F2UH67_9ACTN</name>
<dbReference type="InterPro" id="IPR009051">
    <property type="entry name" value="Helical_ferredxn"/>
</dbReference>
<feature type="transmembrane region" description="Helical" evidence="6">
    <location>
        <begin position="296"/>
        <end position="314"/>
    </location>
</feature>
<feature type="transmembrane region" description="Helical" evidence="6">
    <location>
        <begin position="326"/>
        <end position="347"/>
    </location>
</feature>
<gene>
    <name evidence="8" type="ORF">A2074_01870</name>
</gene>
<dbReference type="InterPro" id="IPR017896">
    <property type="entry name" value="4Fe4S_Fe-S-bd"/>
</dbReference>
<evidence type="ECO:0000256" key="3">
    <source>
        <dbReference type="ARBA" id="ARBA00023002"/>
    </source>
</evidence>
<feature type="transmembrane region" description="Helical" evidence="6">
    <location>
        <begin position="117"/>
        <end position="140"/>
    </location>
</feature>
<evidence type="ECO:0000313" key="9">
    <source>
        <dbReference type="Proteomes" id="UP000178086"/>
    </source>
</evidence>
<dbReference type="EMBL" id="MELI01000098">
    <property type="protein sequence ID" value="OFW32360.1"/>
    <property type="molecule type" value="Genomic_DNA"/>
</dbReference>
<dbReference type="GO" id="GO:0051539">
    <property type="term" value="F:4 iron, 4 sulfur cluster binding"/>
    <property type="evidence" value="ECO:0007669"/>
    <property type="project" value="UniProtKB-KW"/>
</dbReference>
<reference evidence="8 9" key="1">
    <citation type="journal article" date="2016" name="Nat. Commun.">
        <title>Thousands of microbial genomes shed light on interconnected biogeochemical processes in an aquifer system.</title>
        <authorList>
            <person name="Anantharaman K."/>
            <person name="Brown C.T."/>
            <person name="Hug L.A."/>
            <person name="Sharon I."/>
            <person name="Castelle C.J."/>
            <person name="Probst A.J."/>
            <person name="Thomas B.C."/>
            <person name="Singh A."/>
            <person name="Wilkins M.J."/>
            <person name="Karaoz U."/>
            <person name="Brodie E.L."/>
            <person name="Williams K.H."/>
            <person name="Hubbard S.S."/>
            <person name="Banfield J.F."/>
        </authorList>
    </citation>
    <scope>NUCLEOTIDE SEQUENCE [LARGE SCALE GENOMIC DNA]</scope>
</reference>
<dbReference type="InterPro" id="IPR036197">
    <property type="entry name" value="NarG-like_sf"/>
</dbReference>
<keyword evidence="5" id="KW-0411">Iron-sulfur</keyword>
<evidence type="ECO:0000256" key="4">
    <source>
        <dbReference type="ARBA" id="ARBA00023004"/>
    </source>
</evidence>
<keyword evidence="6" id="KW-0812">Transmembrane</keyword>
<organism evidence="8 9">
    <name type="scientific">Candidatus Aquicultor primus</name>
    <dbReference type="NCBI Taxonomy" id="1797195"/>
    <lineage>
        <taxon>Bacteria</taxon>
        <taxon>Bacillati</taxon>
        <taxon>Actinomycetota</taxon>
        <taxon>Candidatus Aquicultoria</taxon>
        <taxon>Candidatus Aquicultorales</taxon>
        <taxon>Candidatus Aquicultoraceae</taxon>
        <taxon>Candidatus Aquicultor</taxon>
    </lineage>
</organism>
<feature type="domain" description="4Fe-4S ferredoxin-type" evidence="7">
    <location>
        <begin position="61"/>
        <end position="92"/>
    </location>
</feature>
<keyword evidence="2" id="KW-0479">Metal-binding</keyword>
<evidence type="ECO:0000259" key="7">
    <source>
        <dbReference type="PROSITE" id="PS51379"/>
    </source>
</evidence>
<keyword evidence="6" id="KW-1133">Transmembrane helix</keyword>
<sequence>MSEHHIVEPDLKFIKDMKRAGGDSMKKCFQCATCSVVCNLTPDDSPFPRKEMIWAQWGQKDRLLSDPDVWLCHQCNDCSEKCPRGARPGDVLGAVRNMSFQHFAFPRFMGTWLSRPAYLPLVLGIPFALLWILIGMYGNWTVPEGELKYSNFLSVAAIEGIYITLFFLAVIALAVGVNRFWKSMVHYHGEKGLMGAPVPNLLSVLPGILAHGRFKECGENKDRYWGHLGIFYGFLGAATTTGIFTVVYYYGLGIHSPYPMSNPVKMLGNISALALLVGALIVTFKRFSGDDKKSSYYDWSLIVLVFGLGLTGWASQFIRLADMRSIAYPNYFLHLLFVFYFFAYLPYSKMAHLAYRTVGMVFARQAQRDLVAKEDIA</sequence>
<feature type="transmembrane region" description="Helical" evidence="6">
    <location>
        <begin position="266"/>
        <end position="284"/>
    </location>
</feature>
<dbReference type="GO" id="GO:0046872">
    <property type="term" value="F:metal ion binding"/>
    <property type="evidence" value="ECO:0007669"/>
    <property type="project" value="UniProtKB-KW"/>
</dbReference>
<dbReference type="SUPFAM" id="SSF46548">
    <property type="entry name" value="alpha-helical ferredoxin"/>
    <property type="match status" value="1"/>
</dbReference>
<keyword evidence="4" id="KW-0408">Iron</keyword>
<dbReference type="InterPro" id="IPR051460">
    <property type="entry name" value="HdrC_iron-sulfur_subunit"/>
</dbReference>
<proteinExistence type="predicted"/>
<dbReference type="InterPro" id="IPR017900">
    <property type="entry name" value="4Fe4S_Fe_S_CS"/>
</dbReference>
<dbReference type="Gene3D" id="1.20.950.20">
    <property type="entry name" value="Transmembrane di-heme cytochromes, Chain C"/>
    <property type="match status" value="1"/>
</dbReference>
<feature type="transmembrane region" description="Helical" evidence="6">
    <location>
        <begin position="160"/>
        <end position="181"/>
    </location>
</feature>
<dbReference type="PROSITE" id="PS00198">
    <property type="entry name" value="4FE4S_FER_1"/>
    <property type="match status" value="1"/>
</dbReference>
<keyword evidence="1" id="KW-0004">4Fe-4S</keyword>
<evidence type="ECO:0000256" key="5">
    <source>
        <dbReference type="ARBA" id="ARBA00023014"/>
    </source>
</evidence>
<dbReference type="SUPFAM" id="SSF103501">
    <property type="entry name" value="Respiratory nitrate reductase 1 gamma chain"/>
    <property type="match status" value="1"/>
</dbReference>